<dbReference type="Proteomes" id="UP000001096">
    <property type="component" value="Unassembled WGS sequence"/>
</dbReference>
<organism evidence="1 2">
    <name type="scientific">Afipia broomeae ATCC 49717</name>
    <dbReference type="NCBI Taxonomy" id="883078"/>
    <lineage>
        <taxon>Bacteria</taxon>
        <taxon>Pseudomonadati</taxon>
        <taxon>Pseudomonadota</taxon>
        <taxon>Alphaproteobacteria</taxon>
        <taxon>Hyphomicrobiales</taxon>
        <taxon>Nitrobacteraceae</taxon>
        <taxon>Afipia</taxon>
    </lineage>
</organism>
<sequence length="47" mass="4997">MIASPPRMSHLPQESGATIVPFATARIAIRYRDAAVITFNVDAGVPS</sequence>
<dbReference type="HOGENOM" id="CLU_3163763_0_0_5"/>
<dbReference type="EMBL" id="AGWX01000001">
    <property type="protein sequence ID" value="EKS42149.1"/>
    <property type="molecule type" value="Genomic_DNA"/>
</dbReference>
<accession>K8PMY3</accession>
<reference evidence="1 2" key="1">
    <citation type="submission" date="2012-04" db="EMBL/GenBank/DDBJ databases">
        <title>The Genome Sequence of Afipia broomeae ATCC 49717.</title>
        <authorList>
            <consortium name="The Broad Institute Genome Sequencing Platform"/>
            <person name="Earl A."/>
            <person name="Ward D."/>
            <person name="Feldgarden M."/>
            <person name="Gevers D."/>
            <person name="Huys G."/>
            <person name="Walker B."/>
            <person name="Young S.K."/>
            <person name="Zeng Q."/>
            <person name="Gargeya S."/>
            <person name="Fitzgerald M."/>
            <person name="Haas B."/>
            <person name="Abouelleil A."/>
            <person name="Alvarado L."/>
            <person name="Arachchi H.M."/>
            <person name="Berlin A."/>
            <person name="Chapman S.B."/>
            <person name="Goldberg J."/>
            <person name="Griggs A."/>
            <person name="Gujja S."/>
            <person name="Hansen M."/>
            <person name="Howarth C."/>
            <person name="Imamovic A."/>
            <person name="Larimer J."/>
            <person name="McCowen C."/>
            <person name="Montmayeur A."/>
            <person name="Murphy C."/>
            <person name="Neiman D."/>
            <person name="Pearson M."/>
            <person name="Priest M."/>
            <person name="Roberts A."/>
            <person name="Saif S."/>
            <person name="Shea T."/>
            <person name="Sisk P."/>
            <person name="Sykes S."/>
            <person name="Wortman J."/>
            <person name="Nusbaum C."/>
            <person name="Birren B."/>
        </authorList>
    </citation>
    <scope>NUCLEOTIDE SEQUENCE [LARGE SCALE GENOMIC DNA]</scope>
    <source>
        <strain evidence="1 2">ATCC 49717</strain>
    </source>
</reference>
<gene>
    <name evidence="1" type="ORF">HMPREF9695_01241</name>
</gene>
<evidence type="ECO:0000313" key="2">
    <source>
        <dbReference type="Proteomes" id="UP000001096"/>
    </source>
</evidence>
<protein>
    <submittedName>
        <fullName evidence="1">Uncharacterized protein</fullName>
    </submittedName>
</protein>
<comment type="caution">
    <text evidence="1">The sequence shown here is derived from an EMBL/GenBank/DDBJ whole genome shotgun (WGS) entry which is preliminary data.</text>
</comment>
<evidence type="ECO:0000313" key="1">
    <source>
        <dbReference type="EMBL" id="EKS42149.1"/>
    </source>
</evidence>
<dbReference type="AlphaFoldDB" id="K8PMY3"/>
<name>K8PMY3_9BRAD</name>
<keyword evidence="2" id="KW-1185">Reference proteome</keyword>
<proteinExistence type="predicted"/>
<dbReference type="PATRIC" id="fig|883078.3.peg.1277"/>
<dbReference type="RefSeq" id="WP_006019963.1">
    <property type="nucleotide sequence ID" value="NZ_KB375282.1"/>
</dbReference>